<dbReference type="CDD" id="cd06849">
    <property type="entry name" value="lipoyl_domain"/>
    <property type="match status" value="1"/>
</dbReference>
<dbReference type="OrthoDB" id="2086224at2"/>
<dbReference type="GO" id="GO:0005737">
    <property type="term" value="C:cytoplasm"/>
    <property type="evidence" value="ECO:0007669"/>
    <property type="project" value="TreeGrafter"/>
</dbReference>
<comment type="similarity">
    <text evidence="2 7">Belongs to the 2-oxoacid dehydrogenase family.</text>
</comment>
<evidence type="ECO:0000256" key="2">
    <source>
        <dbReference type="ARBA" id="ARBA00007317"/>
    </source>
</evidence>
<keyword evidence="5 7" id="KW-0450">Lipoyl</keyword>
<evidence type="ECO:0000313" key="10">
    <source>
        <dbReference type="EMBL" id="ANX03300.1"/>
    </source>
</evidence>
<dbReference type="Gene3D" id="4.10.320.10">
    <property type="entry name" value="E3-binding domain"/>
    <property type="match status" value="1"/>
</dbReference>
<dbReference type="Gene3D" id="2.40.50.100">
    <property type="match status" value="1"/>
</dbReference>
<dbReference type="Proteomes" id="UP000092952">
    <property type="component" value="Chromosome"/>
</dbReference>
<dbReference type="InterPro" id="IPR011053">
    <property type="entry name" value="Single_hybrid_motif"/>
</dbReference>
<evidence type="ECO:0000313" key="11">
    <source>
        <dbReference type="Proteomes" id="UP000092952"/>
    </source>
</evidence>
<comment type="subunit">
    <text evidence="3">Forms a 24-polypeptide structural core with octahedral symmetry.</text>
</comment>
<evidence type="ECO:0000256" key="7">
    <source>
        <dbReference type="RuleBase" id="RU003423"/>
    </source>
</evidence>
<organism evidence="10 11">
    <name type="scientific">Immundisolibacter cernigliae</name>
    <dbReference type="NCBI Taxonomy" id="1810504"/>
    <lineage>
        <taxon>Bacteria</taxon>
        <taxon>Pseudomonadati</taxon>
        <taxon>Pseudomonadota</taxon>
        <taxon>Gammaproteobacteria</taxon>
        <taxon>Immundisolibacterales</taxon>
        <taxon>Immundisolibacteraceae</taxon>
        <taxon>Immundisolibacter</taxon>
    </lineage>
</organism>
<dbReference type="AlphaFoldDB" id="A0A1B1YR96"/>
<dbReference type="InterPro" id="IPR004167">
    <property type="entry name" value="PSBD"/>
</dbReference>
<dbReference type="PROSITE" id="PS00189">
    <property type="entry name" value="LIPOYL"/>
    <property type="match status" value="1"/>
</dbReference>
<feature type="domain" description="Lipoyl-binding" evidence="8">
    <location>
        <begin position="2"/>
        <end position="77"/>
    </location>
</feature>
<sequence length="377" mass="39568">MAHELLLPQWSMGMQDGQITRWLKAPGDPVADGEAIAEVESSKVASELLADREGVFLRALVEVGQVVPVRTALCLIGAPGERLDAGPDIAAGTAPLAVAPAATRPAPSGTGNLQVTPRARKLAAERGVDLAQVRGSGPAGRIVEADIEALPDQAGDGTYSLAQRRGRIAERLLASLHGSAQLTLSRDIDVTDLTDWRARLPFRAGWGDLVGYAVSRVLGGHPPFNGTIEGDRVRIGSQVNLGFAVALQGGLVTPVIHDAGRKSLRDLAQLAAELASRARSGTLRPQDVDGGTFTVSNLGGHGIDAFTPIINPPQIAILGLGRVREIAQRSDGGIAWRQCMTVSLTFDHRIADGVPAAVFLQDLAQFLSRPEGFQSGA</sequence>
<gene>
    <name evidence="10" type="ORF">PG2T_03230</name>
</gene>
<comment type="cofactor">
    <cofactor evidence="1 7">
        <name>(R)-lipoate</name>
        <dbReference type="ChEBI" id="CHEBI:83088"/>
    </cofactor>
</comment>
<name>A0A1B1YR96_9GAMM</name>
<dbReference type="InterPro" id="IPR023213">
    <property type="entry name" value="CAT-like_dom_sf"/>
</dbReference>
<dbReference type="PROSITE" id="PS51826">
    <property type="entry name" value="PSBD"/>
    <property type="match status" value="1"/>
</dbReference>
<dbReference type="PROSITE" id="PS50968">
    <property type="entry name" value="BIOTINYL_LIPOYL"/>
    <property type="match status" value="1"/>
</dbReference>
<dbReference type="PANTHER" id="PTHR43178">
    <property type="entry name" value="DIHYDROLIPOAMIDE ACETYLTRANSFERASE COMPONENT OF PYRUVATE DEHYDROGENASE COMPLEX"/>
    <property type="match status" value="1"/>
</dbReference>
<dbReference type="Pfam" id="PF02817">
    <property type="entry name" value="E3_binding"/>
    <property type="match status" value="1"/>
</dbReference>
<dbReference type="InterPro" id="IPR003016">
    <property type="entry name" value="2-oxoA_DH_lipoyl-BS"/>
</dbReference>
<dbReference type="STRING" id="1810504.PG2T_03230"/>
<dbReference type="PANTHER" id="PTHR43178:SF5">
    <property type="entry name" value="LIPOAMIDE ACYLTRANSFERASE COMPONENT OF BRANCHED-CHAIN ALPHA-KETO ACID DEHYDROGENASE COMPLEX, MITOCHONDRIAL"/>
    <property type="match status" value="1"/>
</dbReference>
<dbReference type="SUPFAM" id="SSF47005">
    <property type="entry name" value="Peripheral subunit-binding domain of 2-oxo acid dehydrogenase complex"/>
    <property type="match status" value="1"/>
</dbReference>
<dbReference type="InterPro" id="IPR036625">
    <property type="entry name" value="E3-bd_dom_sf"/>
</dbReference>
<dbReference type="SUPFAM" id="SSF51230">
    <property type="entry name" value="Single hybrid motif"/>
    <property type="match status" value="1"/>
</dbReference>
<dbReference type="KEGG" id="gbi:PG2T_03230"/>
<dbReference type="InParanoid" id="A0A1B1YR96"/>
<dbReference type="EMBL" id="CP014671">
    <property type="protein sequence ID" value="ANX03300.1"/>
    <property type="molecule type" value="Genomic_DNA"/>
</dbReference>
<proteinExistence type="inferred from homology"/>
<dbReference type="Pfam" id="PF00198">
    <property type="entry name" value="2-oxoacid_dh"/>
    <property type="match status" value="1"/>
</dbReference>
<dbReference type="GO" id="GO:0016407">
    <property type="term" value="F:acetyltransferase activity"/>
    <property type="evidence" value="ECO:0007669"/>
    <property type="project" value="TreeGrafter"/>
</dbReference>
<evidence type="ECO:0000256" key="4">
    <source>
        <dbReference type="ARBA" id="ARBA00022679"/>
    </source>
</evidence>
<dbReference type="GO" id="GO:0031405">
    <property type="term" value="F:lipoic acid binding"/>
    <property type="evidence" value="ECO:0007669"/>
    <property type="project" value="TreeGrafter"/>
</dbReference>
<keyword evidence="11" id="KW-1185">Reference proteome</keyword>
<dbReference type="InterPro" id="IPR000089">
    <property type="entry name" value="Biotin_lipoyl"/>
</dbReference>
<dbReference type="Gene3D" id="3.30.559.10">
    <property type="entry name" value="Chloramphenicol acetyltransferase-like domain"/>
    <property type="match status" value="1"/>
</dbReference>
<dbReference type="InterPro" id="IPR001078">
    <property type="entry name" value="2-oxoacid_DH_actylTfrase"/>
</dbReference>
<reference evidence="11" key="1">
    <citation type="submission" date="2016-03" db="EMBL/GenBank/DDBJ databases">
        <title>Complete genome sequence of Solimmundus cernigliae, representing a novel lineage of polycyclic aromatic hydrocarbon degraders within the Gammaproteobacteria.</title>
        <authorList>
            <person name="Singleton D.R."/>
            <person name="Dickey A.N."/>
            <person name="Scholl E.H."/>
            <person name="Wright F.A."/>
            <person name="Aitken M.D."/>
        </authorList>
    </citation>
    <scope>NUCLEOTIDE SEQUENCE [LARGE SCALE GENOMIC DNA]</scope>
    <source>
        <strain evidence="11">TR3.2</strain>
    </source>
</reference>
<dbReference type="Pfam" id="PF00364">
    <property type="entry name" value="Biotin_lipoyl"/>
    <property type="match status" value="1"/>
</dbReference>
<evidence type="ECO:0000256" key="5">
    <source>
        <dbReference type="ARBA" id="ARBA00022823"/>
    </source>
</evidence>
<dbReference type="RefSeq" id="WP_068802805.1">
    <property type="nucleotide sequence ID" value="NZ_CP014671.1"/>
</dbReference>
<dbReference type="EC" id="2.3.1.-" evidence="7"/>
<dbReference type="SUPFAM" id="SSF52777">
    <property type="entry name" value="CoA-dependent acyltransferases"/>
    <property type="match status" value="1"/>
</dbReference>
<accession>A0A1B1YR96</accession>
<evidence type="ECO:0000256" key="3">
    <source>
        <dbReference type="ARBA" id="ARBA00011484"/>
    </source>
</evidence>
<dbReference type="InterPro" id="IPR050743">
    <property type="entry name" value="2-oxoacid_DH_E2_comp"/>
</dbReference>
<evidence type="ECO:0000259" key="8">
    <source>
        <dbReference type="PROSITE" id="PS50968"/>
    </source>
</evidence>
<evidence type="ECO:0000256" key="6">
    <source>
        <dbReference type="ARBA" id="ARBA00023315"/>
    </source>
</evidence>
<evidence type="ECO:0000256" key="1">
    <source>
        <dbReference type="ARBA" id="ARBA00001938"/>
    </source>
</evidence>
<feature type="domain" description="Peripheral subunit-binding (PSBD)" evidence="9">
    <location>
        <begin position="114"/>
        <end position="151"/>
    </location>
</feature>
<evidence type="ECO:0000259" key="9">
    <source>
        <dbReference type="PROSITE" id="PS51826"/>
    </source>
</evidence>
<keyword evidence="4 7" id="KW-0808">Transferase</keyword>
<keyword evidence="6 7" id="KW-0012">Acyltransferase</keyword>
<protein>
    <recommendedName>
        <fullName evidence="7">Dihydrolipoamide acetyltransferase component of pyruvate dehydrogenase complex</fullName>
        <ecNumber evidence="7">2.3.1.-</ecNumber>
    </recommendedName>
</protein>